<reference evidence="4" key="1">
    <citation type="journal article" date="2019" name="Curr. Biol.">
        <title>Genome Sequence of Striga asiatica Provides Insight into the Evolution of Plant Parasitism.</title>
        <authorList>
            <person name="Yoshida S."/>
            <person name="Kim S."/>
            <person name="Wafula E.K."/>
            <person name="Tanskanen J."/>
            <person name="Kim Y.M."/>
            <person name="Honaas L."/>
            <person name="Yang Z."/>
            <person name="Spallek T."/>
            <person name="Conn C.E."/>
            <person name="Ichihashi Y."/>
            <person name="Cheong K."/>
            <person name="Cui S."/>
            <person name="Der J.P."/>
            <person name="Gundlach H."/>
            <person name="Jiao Y."/>
            <person name="Hori C."/>
            <person name="Ishida J.K."/>
            <person name="Kasahara H."/>
            <person name="Kiba T."/>
            <person name="Kim M.S."/>
            <person name="Koo N."/>
            <person name="Laohavisit A."/>
            <person name="Lee Y.H."/>
            <person name="Lumba S."/>
            <person name="McCourt P."/>
            <person name="Mortimer J.C."/>
            <person name="Mutuku J.M."/>
            <person name="Nomura T."/>
            <person name="Sasaki-Sekimoto Y."/>
            <person name="Seto Y."/>
            <person name="Wang Y."/>
            <person name="Wakatake T."/>
            <person name="Sakakibara H."/>
            <person name="Demura T."/>
            <person name="Yamaguchi S."/>
            <person name="Yoneyama K."/>
            <person name="Manabe R.I."/>
            <person name="Nelson D.C."/>
            <person name="Schulman A.H."/>
            <person name="Timko M.P."/>
            <person name="dePamphilis C.W."/>
            <person name="Choi D."/>
            <person name="Shirasu K."/>
        </authorList>
    </citation>
    <scope>NUCLEOTIDE SEQUENCE [LARGE SCALE GENOMIC DNA]</scope>
    <source>
        <strain evidence="4">cv. UVA1</strain>
    </source>
</reference>
<feature type="coiled-coil region" evidence="1">
    <location>
        <begin position="332"/>
        <end position="411"/>
    </location>
</feature>
<sequence length="444" mass="49048">MAARNDDASVVTRCCQQKDGARNRPLMGCHRKLGPRLRPKGTCYLTSGAWSTLLAGKAAACQESGSSSRLKIKGRSSSVVIRSDVHRYESSPALLACPSVVLGRRQPVSAAYRARLAARVRNPLGPLSIVGACLSLGIFCSWFLGLLPDWRDGARNRSLMGCHRKLGPRLRPKGACYLTSGAPGLPFSSGKLLLVGNQSSVDDNQSQPRTELASPLVGAQRGRDSVELKVSVCSSTVVKDWLAVAAFWIFDSRFLLVERLMLSGVEELGYFSWIDPELGPFQKSCFLKLKADKTLLEEQLKCKEVTVVAMAERVSLKNDELLYLKSKANDLVEQLKCEKNTAVAMAERLKMKEDELLCLKSKANDLEEQLKCEENIAVAMVERLKMKENELLCLKSKVNDLEKQVQVLSKRNIFRNRIVCVSVVLFVVLLFSLGKGENGLLMLN</sequence>
<dbReference type="AlphaFoldDB" id="A0A5A7QRV9"/>
<organism evidence="3 4">
    <name type="scientific">Striga asiatica</name>
    <name type="common">Asiatic witchweed</name>
    <name type="synonym">Buchnera asiatica</name>
    <dbReference type="NCBI Taxonomy" id="4170"/>
    <lineage>
        <taxon>Eukaryota</taxon>
        <taxon>Viridiplantae</taxon>
        <taxon>Streptophyta</taxon>
        <taxon>Embryophyta</taxon>
        <taxon>Tracheophyta</taxon>
        <taxon>Spermatophyta</taxon>
        <taxon>Magnoliopsida</taxon>
        <taxon>eudicotyledons</taxon>
        <taxon>Gunneridae</taxon>
        <taxon>Pentapetalae</taxon>
        <taxon>asterids</taxon>
        <taxon>lamiids</taxon>
        <taxon>Lamiales</taxon>
        <taxon>Orobanchaceae</taxon>
        <taxon>Buchnereae</taxon>
        <taxon>Striga</taxon>
    </lineage>
</organism>
<dbReference type="EMBL" id="BKCP01007960">
    <property type="protein sequence ID" value="GER47642.1"/>
    <property type="molecule type" value="Genomic_DNA"/>
</dbReference>
<dbReference type="Proteomes" id="UP000325081">
    <property type="component" value="Unassembled WGS sequence"/>
</dbReference>
<evidence type="ECO:0000256" key="2">
    <source>
        <dbReference type="SAM" id="Phobius"/>
    </source>
</evidence>
<keyword evidence="4" id="KW-1185">Reference proteome</keyword>
<gene>
    <name evidence="3" type="ORF">STAS_24759</name>
</gene>
<evidence type="ECO:0000313" key="3">
    <source>
        <dbReference type="EMBL" id="GER47642.1"/>
    </source>
</evidence>
<evidence type="ECO:0000313" key="4">
    <source>
        <dbReference type="Proteomes" id="UP000325081"/>
    </source>
</evidence>
<keyword evidence="2" id="KW-1133">Transmembrane helix</keyword>
<keyword evidence="2" id="KW-0472">Membrane</keyword>
<comment type="caution">
    <text evidence="3">The sequence shown here is derived from an EMBL/GenBank/DDBJ whole genome shotgun (WGS) entry which is preliminary data.</text>
</comment>
<keyword evidence="2" id="KW-0812">Transmembrane</keyword>
<accession>A0A5A7QRV9</accession>
<feature type="transmembrane region" description="Helical" evidence="2">
    <location>
        <begin position="418"/>
        <end position="434"/>
    </location>
</feature>
<protein>
    <submittedName>
        <fullName evidence="3">Myosin-6</fullName>
    </submittedName>
</protein>
<proteinExistence type="predicted"/>
<evidence type="ECO:0000256" key="1">
    <source>
        <dbReference type="SAM" id="Coils"/>
    </source>
</evidence>
<feature type="transmembrane region" description="Helical" evidence="2">
    <location>
        <begin position="124"/>
        <end position="147"/>
    </location>
</feature>
<name>A0A5A7QRV9_STRAF</name>
<keyword evidence="1" id="KW-0175">Coiled coil</keyword>